<dbReference type="SMART" id="SM01013">
    <property type="entry name" value="APC2"/>
    <property type="match status" value="1"/>
</dbReference>
<dbReference type="InterPro" id="IPR044554">
    <property type="entry name" value="ANAPC2"/>
</dbReference>
<comment type="caution">
    <text evidence="8">The sequence shown here is derived from an EMBL/GenBank/DDBJ whole genome shotgun (WGS) entry which is preliminary data.</text>
</comment>
<gene>
    <name evidence="8" type="ORF">H4R26_005074</name>
</gene>
<dbReference type="InterPro" id="IPR014786">
    <property type="entry name" value="ANAPC2_C"/>
</dbReference>
<comment type="similarity">
    <text evidence="5">Belongs to the cullin family.</text>
</comment>
<evidence type="ECO:0000256" key="3">
    <source>
        <dbReference type="ARBA" id="ARBA00022776"/>
    </source>
</evidence>
<dbReference type="GO" id="GO:0007091">
    <property type="term" value="P:metaphase/anaphase transition of mitotic cell cycle"/>
    <property type="evidence" value="ECO:0007669"/>
    <property type="project" value="TreeGrafter"/>
</dbReference>
<evidence type="ECO:0000256" key="5">
    <source>
        <dbReference type="PROSITE-ProRule" id="PRU00330"/>
    </source>
</evidence>
<dbReference type="InterPro" id="IPR016158">
    <property type="entry name" value="Cullin_homology"/>
</dbReference>
<dbReference type="EMBL" id="JANBQF010000711">
    <property type="protein sequence ID" value="KAJ1999419.1"/>
    <property type="molecule type" value="Genomic_DNA"/>
</dbReference>
<evidence type="ECO:0000259" key="7">
    <source>
        <dbReference type="PROSITE" id="PS50069"/>
    </source>
</evidence>
<evidence type="ECO:0000256" key="2">
    <source>
        <dbReference type="ARBA" id="ARBA00022618"/>
    </source>
</evidence>
<dbReference type="GO" id="GO:0070979">
    <property type="term" value="P:protein K11-linked ubiquitination"/>
    <property type="evidence" value="ECO:0007669"/>
    <property type="project" value="TreeGrafter"/>
</dbReference>
<dbReference type="Gene3D" id="1.10.10.10">
    <property type="entry name" value="Winged helix-like DNA-binding domain superfamily/Winged helix DNA-binding domain"/>
    <property type="match status" value="1"/>
</dbReference>
<dbReference type="Gene3D" id="3.30.230.130">
    <property type="entry name" value="Cullin, Chain C, Domain 2"/>
    <property type="match status" value="1"/>
</dbReference>
<dbReference type="InterPro" id="IPR036390">
    <property type="entry name" value="WH_DNA-bd_sf"/>
</dbReference>
<dbReference type="PROSITE" id="PS50069">
    <property type="entry name" value="CULLIN_2"/>
    <property type="match status" value="1"/>
</dbReference>
<dbReference type="InterPro" id="IPR036388">
    <property type="entry name" value="WH-like_DNA-bd_sf"/>
</dbReference>
<dbReference type="PANTHER" id="PTHR45957:SF1">
    <property type="entry name" value="ANAPHASE-PROMOTING COMPLEX SUBUNIT 2"/>
    <property type="match status" value="1"/>
</dbReference>
<proteinExistence type="inferred from homology"/>
<name>A0A9W8BG84_9FUNG</name>
<evidence type="ECO:0000256" key="4">
    <source>
        <dbReference type="ARBA" id="ARBA00023306"/>
    </source>
</evidence>
<keyword evidence="4" id="KW-0131">Cell cycle</keyword>
<protein>
    <recommendedName>
        <fullName evidence="1">Anaphase-promoting complex subunit 2</fullName>
    </recommendedName>
</protein>
<dbReference type="GO" id="GO:0005680">
    <property type="term" value="C:anaphase-promoting complex"/>
    <property type="evidence" value="ECO:0007669"/>
    <property type="project" value="TreeGrafter"/>
</dbReference>
<keyword evidence="9" id="KW-1185">Reference proteome</keyword>
<organism evidence="8 9">
    <name type="scientific">Coemansia thaxteri</name>
    <dbReference type="NCBI Taxonomy" id="2663907"/>
    <lineage>
        <taxon>Eukaryota</taxon>
        <taxon>Fungi</taxon>
        <taxon>Fungi incertae sedis</taxon>
        <taxon>Zoopagomycota</taxon>
        <taxon>Kickxellomycotina</taxon>
        <taxon>Kickxellomycetes</taxon>
        <taxon>Kickxellales</taxon>
        <taxon>Kickxellaceae</taxon>
        <taxon>Coemansia</taxon>
    </lineage>
</organism>
<dbReference type="OrthoDB" id="5581181at2759"/>
<feature type="non-terminal residue" evidence="8">
    <location>
        <position position="1"/>
    </location>
</feature>
<dbReference type="SUPFAM" id="SSF46785">
    <property type="entry name" value="Winged helix' DNA-binding domain"/>
    <property type="match status" value="1"/>
</dbReference>
<evidence type="ECO:0000313" key="8">
    <source>
        <dbReference type="EMBL" id="KAJ1999419.1"/>
    </source>
</evidence>
<dbReference type="AlphaFoldDB" id="A0A9W8BG84"/>
<evidence type="ECO:0000256" key="1">
    <source>
        <dbReference type="ARBA" id="ARBA00016068"/>
    </source>
</evidence>
<dbReference type="Proteomes" id="UP001150907">
    <property type="component" value="Unassembled WGS sequence"/>
</dbReference>
<keyword evidence="2" id="KW-0132">Cell division</keyword>
<dbReference type="InterPro" id="IPR036317">
    <property type="entry name" value="Cullin_homology_sf"/>
</dbReference>
<keyword evidence="3" id="KW-0498">Mitosis</keyword>
<reference evidence="8" key="1">
    <citation type="submission" date="2022-07" db="EMBL/GenBank/DDBJ databases">
        <title>Phylogenomic reconstructions and comparative analyses of Kickxellomycotina fungi.</title>
        <authorList>
            <person name="Reynolds N.K."/>
            <person name="Stajich J.E."/>
            <person name="Barry K."/>
            <person name="Grigoriev I.V."/>
            <person name="Crous P."/>
            <person name="Smith M.E."/>
        </authorList>
    </citation>
    <scope>NUCLEOTIDE SEQUENCE</scope>
    <source>
        <strain evidence="8">IMI 214461</strain>
    </source>
</reference>
<feature type="domain" description="Cullin family profile" evidence="7">
    <location>
        <begin position="1"/>
        <end position="83"/>
    </location>
</feature>
<dbReference type="PANTHER" id="PTHR45957">
    <property type="entry name" value="ANAPHASE-PROMOTING COMPLEX SUBUNIT 2"/>
    <property type="match status" value="1"/>
</dbReference>
<feature type="region of interest" description="Disordered" evidence="6">
    <location>
        <begin position="128"/>
        <end position="169"/>
    </location>
</feature>
<sequence length="238" mass="25897">ASLAKRWDVPLHALIVSRQFWSSAPKEQFAMPGEMAEARDKYADIYESLKPARKLEWRDALGLVTLKIELADRTVNVEEFALSRVRFWQSRGVLRETDANVFEVAETKHGSSHNVVQGGIGRGTAGSQHTLAAAAAGPSNVNTAGGHASDGDDDDDDIGSNGGRAGMSHESTDALRVHYQFIGGILKNLGPLPLDRILNMLGMFLPGETITAEELRTFLALMVREDKLEVAGGLYRLV</sequence>
<evidence type="ECO:0000256" key="6">
    <source>
        <dbReference type="SAM" id="MobiDB-lite"/>
    </source>
</evidence>
<accession>A0A9W8BG84</accession>
<evidence type="ECO:0000313" key="9">
    <source>
        <dbReference type="Proteomes" id="UP001150907"/>
    </source>
</evidence>
<dbReference type="Pfam" id="PF08672">
    <property type="entry name" value="ANAPC2"/>
    <property type="match status" value="1"/>
</dbReference>
<dbReference type="SUPFAM" id="SSF75632">
    <property type="entry name" value="Cullin homology domain"/>
    <property type="match status" value="1"/>
</dbReference>